<gene>
    <name evidence="2" type="ORF">FGW20_01245</name>
</gene>
<dbReference type="Proteomes" id="UP001168423">
    <property type="component" value="Unassembled WGS sequence"/>
</dbReference>
<feature type="region of interest" description="Disordered" evidence="1">
    <location>
        <begin position="27"/>
        <end position="255"/>
    </location>
</feature>
<sequence>MMKIMGRIAVILAILLVSASVVPALAGSPVDTPGDPLVGNDQQTEAGAEAIDGDSQPPEDPLFEPADPEDDSSGPDEDLPGSDDSSDDEVDDTSPVEGDDASEATPAPEEPDDGLSPIENENENENGTVTPEPEETVDPVTTAPDDPVPGNTTAPDDPMPGNTTAPDDPMPGNTTVPDDPMPGNTTVPDDPMPGNTTVPDDPMPGNTTVPDDPVPGNTTVPDDPALTNTTATEPGVVTNESVSTDPPAENETAAALPSRAAVLCIWEQLDTADGALDDDPVEPGSQFLPPCAYGATKAVQIRAVVAGGSTVSYPIVADVTLPDGSPLSRVNLTRQNATVDALEKASVAGLVSYARDTDLNEAVRALEEGGAAIYAGEVDLSFNQAPGDYQVSVQVLSEEADPVDQPLGSIFTYLPTASFEIDFAAVDYGTIELGVDAWVEGDAEFGTARNPTVRNTGNVPIRVIVSQDDMGLDASVTYLAKLGSNGVPVGFGPMEEVTLPEVLPVNETAPLSLALRISGGEGTPNGRLWVSCVPATGDD</sequence>
<proteinExistence type="predicted"/>
<feature type="compositionally biased region" description="Acidic residues" evidence="1">
    <location>
        <begin position="66"/>
        <end position="102"/>
    </location>
</feature>
<evidence type="ECO:0000256" key="1">
    <source>
        <dbReference type="SAM" id="MobiDB-lite"/>
    </source>
</evidence>
<comment type="caution">
    <text evidence="2">The sequence shown here is derived from an EMBL/GenBank/DDBJ whole genome shotgun (WGS) entry which is preliminary data.</text>
</comment>
<dbReference type="EMBL" id="VCYI01000001">
    <property type="protein sequence ID" value="MDN7011685.1"/>
    <property type="molecule type" value="Genomic_DNA"/>
</dbReference>
<evidence type="ECO:0000313" key="3">
    <source>
        <dbReference type="Proteomes" id="UP001168423"/>
    </source>
</evidence>
<keyword evidence="3" id="KW-1185">Reference proteome</keyword>
<name>A0ABT8LY25_9EURY</name>
<feature type="compositionally biased region" description="Low complexity" evidence="1">
    <location>
        <begin position="138"/>
        <end position="149"/>
    </location>
</feature>
<organism evidence="2 3">
    <name type="scientific">Methanoculleus methanifontis</name>
    <dbReference type="NCBI Taxonomy" id="2584086"/>
    <lineage>
        <taxon>Archaea</taxon>
        <taxon>Methanobacteriati</taxon>
        <taxon>Methanobacteriota</taxon>
        <taxon>Stenosarchaea group</taxon>
        <taxon>Methanomicrobia</taxon>
        <taxon>Methanomicrobiales</taxon>
        <taxon>Methanomicrobiaceae</taxon>
        <taxon>Methanoculleus</taxon>
    </lineage>
</organism>
<feature type="compositionally biased region" description="Polar residues" evidence="1">
    <location>
        <begin position="216"/>
        <end position="244"/>
    </location>
</feature>
<protein>
    <submittedName>
        <fullName evidence="2">Uncharacterized protein</fullName>
    </submittedName>
</protein>
<reference evidence="2" key="1">
    <citation type="submission" date="2019-05" db="EMBL/GenBank/DDBJ databases">
        <title>Isolation and characterization of methanogens from the cold seep sediment at Four-Way Closure Ridge.</title>
        <authorList>
            <person name="You Y.-T."/>
            <person name="Chen S.-C."/>
            <person name="Zhang W.-L."/>
            <person name="Lai M.-C."/>
        </authorList>
    </citation>
    <scope>NUCLEOTIDE SEQUENCE</scope>
    <source>
        <strain evidence="2">FWC-SCC3</strain>
    </source>
</reference>
<dbReference type="RefSeq" id="WP_301676290.1">
    <property type="nucleotide sequence ID" value="NZ_VCYI01000001.1"/>
</dbReference>
<evidence type="ECO:0000313" key="2">
    <source>
        <dbReference type="EMBL" id="MDN7011685.1"/>
    </source>
</evidence>
<accession>A0ABT8LY25</accession>